<evidence type="ECO:0000313" key="2">
    <source>
        <dbReference type="EMBL" id="MPC17372.1"/>
    </source>
</evidence>
<evidence type="ECO:0000256" key="1">
    <source>
        <dbReference type="SAM" id="MobiDB-lite"/>
    </source>
</evidence>
<evidence type="ECO:0000313" key="3">
    <source>
        <dbReference type="Proteomes" id="UP000324222"/>
    </source>
</evidence>
<gene>
    <name evidence="2" type="ORF">E2C01_010226</name>
</gene>
<accession>A0A5B7D844</accession>
<dbReference type="Proteomes" id="UP000324222">
    <property type="component" value="Unassembled WGS sequence"/>
</dbReference>
<reference evidence="2 3" key="1">
    <citation type="submission" date="2019-05" db="EMBL/GenBank/DDBJ databases">
        <title>Another draft genome of Portunus trituberculatus and its Hox gene families provides insights of decapod evolution.</title>
        <authorList>
            <person name="Jeong J.-H."/>
            <person name="Song I."/>
            <person name="Kim S."/>
            <person name="Choi T."/>
            <person name="Kim D."/>
            <person name="Ryu S."/>
            <person name="Kim W."/>
        </authorList>
    </citation>
    <scope>NUCLEOTIDE SEQUENCE [LARGE SCALE GENOMIC DNA]</scope>
    <source>
        <tissue evidence="2">Muscle</tissue>
    </source>
</reference>
<sequence>MRRKRNLNVLRECVCGSECAGRRRSPPNRGGLGRGPRGLTRGRKQPPASTSCLNWICNE</sequence>
<comment type="caution">
    <text evidence="2">The sequence shown here is derived from an EMBL/GenBank/DDBJ whole genome shotgun (WGS) entry which is preliminary data.</text>
</comment>
<dbReference type="EMBL" id="VSRR010000583">
    <property type="protein sequence ID" value="MPC17372.1"/>
    <property type="molecule type" value="Genomic_DNA"/>
</dbReference>
<feature type="region of interest" description="Disordered" evidence="1">
    <location>
        <begin position="20"/>
        <end position="49"/>
    </location>
</feature>
<dbReference type="AlphaFoldDB" id="A0A5B7D844"/>
<name>A0A5B7D844_PORTR</name>
<proteinExistence type="predicted"/>
<organism evidence="2 3">
    <name type="scientific">Portunus trituberculatus</name>
    <name type="common">Swimming crab</name>
    <name type="synonym">Neptunus trituberculatus</name>
    <dbReference type="NCBI Taxonomy" id="210409"/>
    <lineage>
        <taxon>Eukaryota</taxon>
        <taxon>Metazoa</taxon>
        <taxon>Ecdysozoa</taxon>
        <taxon>Arthropoda</taxon>
        <taxon>Crustacea</taxon>
        <taxon>Multicrustacea</taxon>
        <taxon>Malacostraca</taxon>
        <taxon>Eumalacostraca</taxon>
        <taxon>Eucarida</taxon>
        <taxon>Decapoda</taxon>
        <taxon>Pleocyemata</taxon>
        <taxon>Brachyura</taxon>
        <taxon>Eubrachyura</taxon>
        <taxon>Portunoidea</taxon>
        <taxon>Portunidae</taxon>
        <taxon>Portuninae</taxon>
        <taxon>Portunus</taxon>
    </lineage>
</organism>
<keyword evidence="3" id="KW-1185">Reference proteome</keyword>
<protein>
    <submittedName>
        <fullName evidence="2">Uncharacterized protein</fullName>
    </submittedName>
</protein>